<evidence type="ECO:0000313" key="5">
    <source>
        <dbReference type="Proteomes" id="UP001301350"/>
    </source>
</evidence>
<keyword evidence="2" id="KW-0472">Membrane</keyword>
<keyword evidence="2" id="KW-1133">Transmembrane helix</keyword>
<dbReference type="Pfam" id="PF20522">
    <property type="entry name" value="DUF6737"/>
    <property type="match status" value="1"/>
</dbReference>
<reference evidence="4 5" key="1">
    <citation type="submission" date="2022-07" db="EMBL/GenBank/DDBJ databases">
        <title>Genome-wide signatures of adaptation to extreme environments.</title>
        <authorList>
            <person name="Cho C.H."/>
            <person name="Yoon H.S."/>
        </authorList>
    </citation>
    <scope>NUCLEOTIDE SEQUENCE [LARGE SCALE GENOMIC DNA]</scope>
    <source>
        <strain evidence="4 5">DBV 063 E5</strain>
    </source>
</reference>
<keyword evidence="5" id="KW-1185">Reference proteome</keyword>
<proteinExistence type="predicted"/>
<feature type="transmembrane region" description="Helical" evidence="2">
    <location>
        <begin position="130"/>
        <end position="149"/>
    </location>
</feature>
<dbReference type="PANTHER" id="PTHR36046">
    <property type="entry name" value="PROTEIN, PUTATIVE-RELATED"/>
    <property type="match status" value="1"/>
</dbReference>
<feature type="compositionally biased region" description="Basic residues" evidence="1">
    <location>
        <begin position="23"/>
        <end position="37"/>
    </location>
</feature>
<sequence>MGGGVPQKPAGGAAGFCPPSGLLRRRAPRDRSCRRPRGNAWQRGATAISVALAPCRPRGVHMSHSSGRRKAGDDTDLPRRLFRRVKRLAADATDVYAALKPPWCQPWSILATGSVAVAVAWRWFPWRPASAAVVTFAVLLWWYVFLVLYPSSVLEHTRWLQEERENSAGRYGAMPKRRR</sequence>
<dbReference type="PANTHER" id="PTHR36046:SF1">
    <property type="entry name" value="DUF6737 DOMAIN-CONTAINING PROTEIN"/>
    <property type="match status" value="1"/>
</dbReference>
<feature type="region of interest" description="Disordered" evidence="1">
    <location>
        <begin position="1"/>
        <end position="40"/>
    </location>
</feature>
<accession>A0AAV9J1P5</accession>
<gene>
    <name evidence="4" type="ORF">CDCA_CDCA16G4221</name>
</gene>
<organism evidence="4 5">
    <name type="scientific">Cyanidium caldarium</name>
    <name type="common">Red alga</name>
    <dbReference type="NCBI Taxonomy" id="2771"/>
    <lineage>
        <taxon>Eukaryota</taxon>
        <taxon>Rhodophyta</taxon>
        <taxon>Bangiophyceae</taxon>
        <taxon>Cyanidiales</taxon>
        <taxon>Cyanidiaceae</taxon>
        <taxon>Cyanidium</taxon>
    </lineage>
</organism>
<dbReference type="EMBL" id="JANCYW010000016">
    <property type="protein sequence ID" value="KAK4538196.1"/>
    <property type="molecule type" value="Genomic_DNA"/>
</dbReference>
<evidence type="ECO:0000256" key="2">
    <source>
        <dbReference type="SAM" id="Phobius"/>
    </source>
</evidence>
<evidence type="ECO:0000313" key="4">
    <source>
        <dbReference type="EMBL" id="KAK4538196.1"/>
    </source>
</evidence>
<keyword evidence="2" id="KW-0812">Transmembrane</keyword>
<dbReference type="InterPro" id="IPR046625">
    <property type="entry name" value="DUF6737"/>
</dbReference>
<evidence type="ECO:0000256" key="1">
    <source>
        <dbReference type="SAM" id="MobiDB-lite"/>
    </source>
</evidence>
<comment type="caution">
    <text evidence="4">The sequence shown here is derived from an EMBL/GenBank/DDBJ whole genome shotgun (WGS) entry which is preliminary data.</text>
</comment>
<protein>
    <recommendedName>
        <fullName evidence="3">DUF6737 domain-containing protein</fullName>
    </recommendedName>
</protein>
<name>A0AAV9J1P5_CYACA</name>
<evidence type="ECO:0000259" key="3">
    <source>
        <dbReference type="Pfam" id="PF20522"/>
    </source>
</evidence>
<feature type="domain" description="DUF6737" evidence="3">
    <location>
        <begin position="99"/>
        <end position="151"/>
    </location>
</feature>
<dbReference type="Proteomes" id="UP001301350">
    <property type="component" value="Unassembled WGS sequence"/>
</dbReference>
<dbReference type="AlphaFoldDB" id="A0AAV9J1P5"/>